<dbReference type="EMBL" id="PVWK01000083">
    <property type="protein sequence ID" value="PSB28161.1"/>
    <property type="molecule type" value="Genomic_DNA"/>
</dbReference>
<dbReference type="GO" id="GO:0018104">
    <property type="term" value="P:peptidoglycan-protein cross-linking"/>
    <property type="evidence" value="ECO:0007669"/>
    <property type="project" value="TreeGrafter"/>
</dbReference>
<dbReference type="GO" id="GO:0005576">
    <property type="term" value="C:extracellular region"/>
    <property type="evidence" value="ECO:0007669"/>
    <property type="project" value="TreeGrafter"/>
</dbReference>
<comment type="pathway">
    <text evidence="1 6">Cell wall biogenesis; peptidoglycan biosynthesis.</text>
</comment>
<keyword evidence="4 6" id="KW-0573">Peptidoglycan synthesis</keyword>
<keyword evidence="2" id="KW-0808">Transferase</keyword>
<feature type="chain" id="PRO_5015517799" description="L,D-TPase catalytic domain-containing protein" evidence="7">
    <location>
        <begin position="30"/>
        <end position="174"/>
    </location>
</feature>
<evidence type="ECO:0000313" key="10">
    <source>
        <dbReference type="Proteomes" id="UP000239576"/>
    </source>
</evidence>
<feature type="domain" description="L,D-TPase catalytic" evidence="8">
    <location>
        <begin position="61"/>
        <end position="174"/>
    </location>
</feature>
<evidence type="ECO:0000256" key="5">
    <source>
        <dbReference type="ARBA" id="ARBA00023316"/>
    </source>
</evidence>
<reference evidence="9 10" key="2">
    <citation type="submission" date="2018-03" db="EMBL/GenBank/DDBJ databases">
        <title>The ancient ancestry and fast evolution of plastids.</title>
        <authorList>
            <person name="Moore K.R."/>
            <person name="Magnabosco C."/>
            <person name="Momper L."/>
            <person name="Gold D.A."/>
            <person name="Bosak T."/>
            <person name="Fournier G.P."/>
        </authorList>
    </citation>
    <scope>NUCLEOTIDE SEQUENCE [LARGE SCALE GENOMIC DNA]</scope>
    <source>
        <strain evidence="9 10">ULC18</strain>
    </source>
</reference>
<reference evidence="10" key="1">
    <citation type="submission" date="2018-02" db="EMBL/GenBank/DDBJ databases">
        <authorList>
            <person name="Moore K."/>
            <person name="Momper L."/>
        </authorList>
    </citation>
    <scope>NUCLEOTIDE SEQUENCE [LARGE SCALE GENOMIC DNA]</scope>
    <source>
        <strain evidence="10">ULC18</strain>
    </source>
</reference>
<feature type="active site" description="Proton donor/acceptor" evidence="6">
    <location>
        <position position="134"/>
    </location>
</feature>
<dbReference type="GO" id="GO:0016740">
    <property type="term" value="F:transferase activity"/>
    <property type="evidence" value="ECO:0007669"/>
    <property type="project" value="UniProtKB-KW"/>
</dbReference>
<dbReference type="InterPro" id="IPR050979">
    <property type="entry name" value="LD-transpeptidase"/>
</dbReference>
<dbReference type="CDD" id="cd16913">
    <property type="entry name" value="YkuD_like"/>
    <property type="match status" value="1"/>
</dbReference>
<evidence type="ECO:0000256" key="4">
    <source>
        <dbReference type="ARBA" id="ARBA00022984"/>
    </source>
</evidence>
<accession>A0A2T1E5Z8</accession>
<dbReference type="GO" id="GO:0008360">
    <property type="term" value="P:regulation of cell shape"/>
    <property type="evidence" value="ECO:0007669"/>
    <property type="project" value="UniProtKB-UniRule"/>
</dbReference>
<dbReference type="RefSeq" id="WP_106257100.1">
    <property type="nucleotide sequence ID" value="NZ_CAWNSW010000092.1"/>
</dbReference>
<evidence type="ECO:0000313" key="9">
    <source>
        <dbReference type="EMBL" id="PSB28161.1"/>
    </source>
</evidence>
<feature type="active site" description="Nucleophile" evidence="6">
    <location>
        <position position="150"/>
    </location>
</feature>
<evidence type="ECO:0000256" key="3">
    <source>
        <dbReference type="ARBA" id="ARBA00022960"/>
    </source>
</evidence>
<sequence>MLLTRGFKQSLGSLILTASVCLLPTQTIAQAPLAAVLSPTLSAQNDTIASTVRRLEKSKRRWIEIKLSSQRLIAWEGKTPVYAVLISTGKDLTPTSPGVFAIQTRDRYARMRGADYDIADVPYTMYYDGSYAIHGAYWHHNFGTPVSHGCVNVAVNHARWLFNWATIGTPVVVR</sequence>
<dbReference type="AlphaFoldDB" id="A0A2T1E5Z8"/>
<keyword evidence="7" id="KW-0732">Signal</keyword>
<comment type="caution">
    <text evidence="9">The sequence shown here is derived from an EMBL/GenBank/DDBJ whole genome shotgun (WGS) entry which is preliminary data.</text>
</comment>
<dbReference type="OrthoDB" id="463216at2"/>
<dbReference type="Pfam" id="PF03734">
    <property type="entry name" value="YkuD"/>
    <property type="match status" value="1"/>
</dbReference>
<feature type="signal peptide" evidence="7">
    <location>
        <begin position="1"/>
        <end position="29"/>
    </location>
</feature>
<evidence type="ECO:0000256" key="7">
    <source>
        <dbReference type="SAM" id="SignalP"/>
    </source>
</evidence>
<dbReference type="InterPro" id="IPR038063">
    <property type="entry name" value="Transpep_catalytic_dom"/>
</dbReference>
<dbReference type="GO" id="GO:0071972">
    <property type="term" value="F:peptidoglycan L,D-transpeptidase activity"/>
    <property type="evidence" value="ECO:0007669"/>
    <property type="project" value="TreeGrafter"/>
</dbReference>
<proteinExistence type="predicted"/>
<dbReference type="UniPathway" id="UPA00219"/>
<evidence type="ECO:0000256" key="1">
    <source>
        <dbReference type="ARBA" id="ARBA00004752"/>
    </source>
</evidence>
<dbReference type="Gene3D" id="2.40.440.10">
    <property type="entry name" value="L,D-transpeptidase catalytic domain-like"/>
    <property type="match status" value="1"/>
</dbReference>
<evidence type="ECO:0000256" key="2">
    <source>
        <dbReference type="ARBA" id="ARBA00022679"/>
    </source>
</evidence>
<name>A0A2T1E5Z8_9CYAN</name>
<dbReference type="PROSITE" id="PS52029">
    <property type="entry name" value="LD_TPASE"/>
    <property type="match status" value="1"/>
</dbReference>
<keyword evidence="3 6" id="KW-0133">Cell shape</keyword>
<dbReference type="GO" id="GO:0071555">
    <property type="term" value="P:cell wall organization"/>
    <property type="evidence" value="ECO:0007669"/>
    <property type="project" value="UniProtKB-UniRule"/>
</dbReference>
<dbReference type="PANTHER" id="PTHR30582">
    <property type="entry name" value="L,D-TRANSPEPTIDASE"/>
    <property type="match status" value="1"/>
</dbReference>
<dbReference type="InterPro" id="IPR005490">
    <property type="entry name" value="LD_TPept_cat_dom"/>
</dbReference>
<keyword evidence="5 6" id="KW-0961">Cell wall biogenesis/degradation</keyword>
<protein>
    <recommendedName>
        <fullName evidence="8">L,D-TPase catalytic domain-containing protein</fullName>
    </recommendedName>
</protein>
<dbReference type="SUPFAM" id="SSF141523">
    <property type="entry name" value="L,D-transpeptidase catalytic domain-like"/>
    <property type="match status" value="1"/>
</dbReference>
<evidence type="ECO:0000256" key="6">
    <source>
        <dbReference type="PROSITE-ProRule" id="PRU01373"/>
    </source>
</evidence>
<dbReference type="Proteomes" id="UP000239576">
    <property type="component" value="Unassembled WGS sequence"/>
</dbReference>
<keyword evidence="10" id="KW-1185">Reference proteome</keyword>
<organism evidence="9 10">
    <name type="scientific">Stenomitos frigidus ULC18</name>
    <dbReference type="NCBI Taxonomy" id="2107698"/>
    <lineage>
        <taxon>Bacteria</taxon>
        <taxon>Bacillati</taxon>
        <taxon>Cyanobacteriota</taxon>
        <taxon>Cyanophyceae</taxon>
        <taxon>Leptolyngbyales</taxon>
        <taxon>Leptolyngbyaceae</taxon>
        <taxon>Stenomitos</taxon>
    </lineage>
</organism>
<evidence type="ECO:0000259" key="8">
    <source>
        <dbReference type="PROSITE" id="PS52029"/>
    </source>
</evidence>
<dbReference type="PANTHER" id="PTHR30582:SF2">
    <property type="entry name" value="L,D-TRANSPEPTIDASE YCIB-RELATED"/>
    <property type="match status" value="1"/>
</dbReference>
<gene>
    <name evidence="9" type="ORF">C7B82_15065</name>
</gene>